<dbReference type="GO" id="GO:0003934">
    <property type="term" value="F:GTP cyclohydrolase I activity"/>
    <property type="evidence" value="ECO:0007669"/>
    <property type="project" value="UniProtKB-UniRule"/>
</dbReference>
<keyword evidence="6" id="KW-0862">Zinc</keyword>
<gene>
    <name evidence="6" type="primary">folE</name>
    <name evidence="8" type="ORF">BKA07_003405</name>
</gene>
<evidence type="ECO:0000256" key="3">
    <source>
        <dbReference type="ARBA" id="ARBA00008085"/>
    </source>
</evidence>
<dbReference type="NCBIfam" id="TIGR00063">
    <property type="entry name" value="folE"/>
    <property type="match status" value="1"/>
</dbReference>
<keyword evidence="6" id="KW-0547">Nucleotide-binding</keyword>
<evidence type="ECO:0000313" key="9">
    <source>
        <dbReference type="Proteomes" id="UP000576792"/>
    </source>
</evidence>
<dbReference type="GO" id="GO:0046654">
    <property type="term" value="P:tetrahydrofolate biosynthetic process"/>
    <property type="evidence" value="ECO:0007669"/>
    <property type="project" value="UniProtKB-UniRule"/>
</dbReference>
<feature type="binding site" evidence="6">
    <location>
        <position position="99"/>
    </location>
    <ligand>
        <name>Zn(2+)</name>
        <dbReference type="ChEBI" id="CHEBI:29105"/>
    </ligand>
</feature>
<comment type="subunit">
    <text evidence="6">Homopolymer.</text>
</comment>
<dbReference type="FunFam" id="1.10.286.10:FF:000001">
    <property type="entry name" value="GTP cyclohydrolase 1"/>
    <property type="match status" value="1"/>
</dbReference>
<name>A0A846S451_9MICO</name>
<keyword evidence="5 6" id="KW-0378">Hydrolase</keyword>
<dbReference type="GO" id="GO:0005737">
    <property type="term" value="C:cytoplasm"/>
    <property type="evidence" value="ECO:0007669"/>
    <property type="project" value="TreeGrafter"/>
</dbReference>
<evidence type="ECO:0000256" key="2">
    <source>
        <dbReference type="ARBA" id="ARBA00005080"/>
    </source>
</evidence>
<dbReference type="Pfam" id="PF01227">
    <property type="entry name" value="GTP_cyclohydroI"/>
    <property type="match status" value="1"/>
</dbReference>
<dbReference type="GO" id="GO:0005525">
    <property type="term" value="F:GTP binding"/>
    <property type="evidence" value="ECO:0007669"/>
    <property type="project" value="UniProtKB-KW"/>
</dbReference>
<dbReference type="RefSeq" id="WP_167952100.1">
    <property type="nucleotide sequence ID" value="NZ_BAAAPQ010000038.1"/>
</dbReference>
<comment type="catalytic activity">
    <reaction evidence="1 6">
        <text>GTP + H2O = 7,8-dihydroneopterin 3'-triphosphate + formate + H(+)</text>
        <dbReference type="Rhea" id="RHEA:17473"/>
        <dbReference type="ChEBI" id="CHEBI:15377"/>
        <dbReference type="ChEBI" id="CHEBI:15378"/>
        <dbReference type="ChEBI" id="CHEBI:15740"/>
        <dbReference type="ChEBI" id="CHEBI:37565"/>
        <dbReference type="ChEBI" id="CHEBI:58462"/>
        <dbReference type="EC" id="3.5.4.16"/>
    </reaction>
</comment>
<dbReference type="GO" id="GO:0006729">
    <property type="term" value="P:tetrahydrobiopterin biosynthetic process"/>
    <property type="evidence" value="ECO:0007669"/>
    <property type="project" value="TreeGrafter"/>
</dbReference>
<keyword evidence="6" id="KW-0479">Metal-binding</keyword>
<sequence>MSELEEVTEVLGEAPAGTANKVDQPRIAAAIREILIAVGEDPDREGLVETPARVARAYEEVFSGLHRDPADVLGMTFDISHEEMVLVRDIDLYSMCEHHLVPFHGVAHIGYIPSKNGKVTGLSKLARLVEVYARRPQVQERLTTQIADALVEHLEPQGAIVVVEAEHLCMTMRGVRKPGASTITSAVRGQLRESASRAEAMSLILRR</sequence>
<feature type="binding site" evidence="6">
    <location>
        <position position="169"/>
    </location>
    <ligand>
        <name>Zn(2+)</name>
        <dbReference type="ChEBI" id="CHEBI:29105"/>
    </ligand>
</feature>
<dbReference type="GO" id="GO:0008270">
    <property type="term" value="F:zinc ion binding"/>
    <property type="evidence" value="ECO:0007669"/>
    <property type="project" value="UniProtKB-UniRule"/>
</dbReference>
<comment type="pathway">
    <text evidence="2 6">Cofactor biosynthesis; 7,8-dihydroneopterin triphosphate biosynthesis; 7,8-dihydroneopterin triphosphate from GTP: step 1/1.</text>
</comment>
<dbReference type="Gene3D" id="3.30.1130.10">
    <property type="match status" value="1"/>
</dbReference>
<dbReference type="PROSITE" id="PS00859">
    <property type="entry name" value="GTP_CYCLOHYDROL_1_1"/>
    <property type="match status" value="1"/>
</dbReference>
<evidence type="ECO:0000256" key="6">
    <source>
        <dbReference type="HAMAP-Rule" id="MF_00223"/>
    </source>
</evidence>
<evidence type="ECO:0000313" key="8">
    <source>
        <dbReference type="EMBL" id="NJC58370.1"/>
    </source>
</evidence>
<dbReference type="SUPFAM" id="SSF55620">
    <property type="entry name" value="Tetrahydrobiopterin biosynthesis enzymes-like"/>
    <property type="match status" value="1"/>
</dbReference>
<protein>
    <recommendedName>
        <fullName evidence="6">GTP cyclohydrolase 1</fullName>
        <ecNumber evidence="6">3.5.4.16</ecNumber>
    </recommendedName>
    <alternativeName>
        <fullName evidence="6">GTP cyclohydrolase I</fullName>
        <shortName evidence="6">GTP-CH-I</shortName>
    </alternativeName>
</protein>
<dbReference type="GO" id="GO:0006730">
    <property type="term" value="P:one-carbon metabolic process"/>
    <property type="evidence" value="ECO:0007669"/>
    <property type="project" value="UniProtKB-UniRule"/>
</dbReference>
<dbReference type="NCBIfam" id="NF006826">
    <property type="entry name" value="PRK09347.1-3"/>
    <property type="match status" value="1"/>
</dbReference>
<evidence type="ECO:0000259" key="7">
    <source>
        <dbReference type="Pfam" id="PF01227"/>
    </source>
</evidence>
<organism evidence="8 9">
    <name type="scientific">Brevibacterium marinum</name>
    <dbReference type="NCBI Taxonomy" id="418643"/>
    <lineage>
        <taxon>Bacteria</taxon>
        <taxon>Bacillati</taxon>
        <taxon>Actinomycetota</taxon>
        <taxon>Actinomycetes</taxon>
        <taxon>Micrococcales</taxon>
        <taxon>Brevibacteriaceae</taxon>
        <taxon>Brevibacterium</taxon>
    </lineage>
</organism>
<dbReference type="PROSITE" id="PS00860">
    <property type="entry name" value="GTP_CYCLOHYDROL_1_2"/>
    <property type="match status" value="1"/>
</dbReference>
<dbReference type="Gene3D" id="1.10.286.10">
    <property type="match status" value="1"/>
</dbReference>
<reference evidence="8 9" key="1">
    <citation type="submission" date="2020-03" db="EMBL/GenBank/DDBJ databases">
        <title>Sequencing the genomes of 1000 actinobacteria strains.</title>
        <authorList>
            <person name="Klenk H.-P."/>
        </authorList>
    </citation>
    <scope>NUCLEOTIDE SEQUENCE [LARGE SCALE GENOMIC DNA]</scope>
    <source>
        <strain evidence="8 9">DSM 18964</strain>
    </source>
</reference>
<keyword evidence="6" id="KW-0342">GTP-binding</keyword>
<dbReference type="InterPro" id="IPR043133">
    <property type="entry name" value="GTP-CH-I_C/QueF"/>
</dbReference>
<dbReference type="UniPathway" id="UPA00848">
    <property type="reaction ID" value="UER00151"/>
</dbReference>
<dbReference type="PANTHER" id="PTHR11109:SF7">
    <property type="entry name" value="GTP CYCLOHYDROLASE 1"/>
    <property type="match status" value="1"/>
</dbReference>
<comment type="caution">
    <text evidence="8">The sequence shown here is derived from an EMBL/GenBank/DDBJ whole genome shotgun (WGS) entry which is preliminary data.</text>
</comment>
<dbReference type="FunFam" id="3.30.1130.10:FF:000001">
    <property type="entry name" value="GTP cyclohydrolase 1"/>
    <property type="match status" value="1"/>
</dbReference>
<dbReference type="PANTHER" id="PTHR11109">
    <property type="entry name" value="GTP CYCLOHYDROLASE I"/>
    <property type="match status" value="1"/>
</dbReference>
<feature type="binding site" evidence="6">
    <location>
        <position position="96"/>
    </location>
    <ligand>
        <name>Zn(2+)</name>
        <dbReference type="ChEBI" id="CHEBI:29105"/>
    </ligand>
</feature>
<accession>A0A846S451</accession>
<dbReference type="InterPro" id="IPR043134">
    <property type="entry name" value="GTP-CH-I_N"/>
</dbReference>
<dbReference type="NCBIfam" id="NF006825">
    <property type="entry name" value="PRK09347.1-2"/>
    <property type="match status" value="1"/>
</dbReference>
<dbReference type="AlphaFoldDB" id="A0A846S451"/>
<evidence type="ECO:0000256" key="4">
    <source>
        <dbReference type="ARBA" id="ARBA00022563"/>
    </source>
</evidence>
<feature type="domain" description="GTP cyclohydrolase I" evidence="7">
    <location>
        <begin position="27"/>
        <end position="204"/>
    </location>
</feature>
<proteinExistence type="inferred from homology"/>
<dbReference type="Proteomes" id="UP000576792">
    <property type="component" value="Unassembled WGS sequence"/>
</dbReference>
<dbReference type="InterPro" id="IPR020602">
    <property type="entry name" value="GTP_CycHdrlase_I_dom"/>
</dbReference>
<dbReference type="EC" id="3.5.4.16" evidence="6"/>
<keyword evidence="4 6" id="KW-0554">One-carbon metabolism</keyword>
<dbReference type="HAMAP" id="MF_00223">
    <property type="entry name" value="FolE"/>
    <property type="match status" value="1"/>
</dbReference>
<evidence type="ECO:0000256" key="1">
    <source>
        <dbReference type="ARBA" id="ARBA00001052"/>
    </source>
</evidence>
<comment type="similarity">
    <text evidence="3 6">Belongs to the GTP cyclohydrolase I family.</text>
</comment>
<dbReference type="InterPro" id="IPR001474">
    <property type="entry name" value="GTP_CycHdrlase_I"/>
</dbReference>
<keyword evidence="9" id="KW-1185">Reference proteome</keyword>
<dbReference type="EMBL" id="JAATJN010000001">
    <property type="protein sequence ID" value="NJC58370.1"/>
    <property type="molecule type" value="Genomic_DNA"/>
</dbReference>
<dbReference type="InterPro" id="IPR018234">
    <property type="entry name" value="GTP_CycHdrlase_I_CS"/>
</dbReference>
<evidence type="ECO:0000256" key="5">
    <source>
        <dbReference type="ARBA" id="ARBA00022801"/>
    </source>
</evidence>